<accession>A0A0X3PTP3</accession>
<name>A0A0X3PTP3_SCHSO</name>
<proteinExistence type="predicted"/>
<dbReference type="EMBL" id="GEEE01008256">
    <property type="protein sequence ID" value="JAP54969.1"/>
    <property type="molecule type" value="Transcribed_RNA"/>
</dbReference>
<feature type="region of interest" description="Disordered" evidence="1">
    <location>
        <begin position="80"/>
        <end position="102"/>
    </location>
</feature>
<dbReference type="EMBL" id="GEEE01016908">
    <property type="protein sequence ID" value="JAP46317.1"/>
    <property type="molecule type" value="Transcribed_RNA"/>
</dbReference>
<sequence>MSVVTKLFFRFEGCASVRARGVLPSDATLSDKNACHVVAAPGVVRFVRSLLTGGWYERGTLGPYFPIVCKAEMDVAQSPPPRVAIHKAPPTGISSDAAETID</sequence>
<dbReference type="AlphaFoldDB" id="A0A0X3PTP3"/>
<evidence type="ECO:0000313" key="2">
    <source>
        <dbReference type="EMBL" id="JAP54969.1"/>
    </source>
</evidence>
<gene>
    <name evidence="2" type="ORF">TR117259</name>
</gene>
<protein>
    <submittedName>
        <fullName evidence="2">Uncharacterized protein</fullName>
    </submittedName>
</protein>
<evidence type="ECO:0000256" key="1">
    <source>
        <dbReference type="SAM" id="MobiDB-lite"/>
    </source>
</evidence>
<reference evidence="2" key="1">
    <citation type="submission" date="2016-01" db="EMBL/GenBank/DDBJ databases">
        <title>Reference transcriptome for the parasite Schistocephalus solidus: insights into the molecular evolution of parasitism.</title>
        <authorList>
            <person name="Hebert F.O."/>
            <person name="Grambauer S."/>
            <person name="Barber I."/>
            <person name="Landry C.R."/>
            <person name="Aubin-Horth N."/>
        </authorList>
    </citation>
    <scope>NUCLEOTIDE SEQUENCE</scope>
</reference>
<organism evidence="2">
    <name type="scientific">Schistocephalus solidus</name>
    <name type="common">Tapeworm</name>
    <dbReference type="NCBI Taxonomy" id="70667"/>
    <lineage>
        <taxon>Eukaryota</taxon>
        <taxon>Metazoa</taxon>
        <taxon>Spiralia</taxon>
        <taxon>Lophotrochozoa</taxon>
        <taxon>Platyhelminthes</taxon>
        <taxon>Cestoda</taxon>
        <taxon>Eucestoda</taxon>
        <taxon>Diphyllobothriidea</taxon>
        <taxon>Diphyllobothriidae</taxon>
        <taxon>Schistocephalus</taxon>
    </lineage>
</organism>